<evidence type="ECO:0000313" key="12">
    <source>
        <dbReference type="Proteomes" id="UP000283543"/>
    </source>
</evidence>
<dbReference type="EMBL" id="QUTE01014688">
    <property type="protein sequence ID" value="RHZ01776.1"/>
    <property type="molecule type" value="Genomic_DNA"/>
</dbReference>
<dbReference type="EMBL" id="QUTF01015846">
    <property type="protein sequence ID" value="RHZ08412.1"/>
    <property type="molecule type" value="Genomic_DNA"/>
</dbReference>
<organism evidence="2 10">
    <name type="scientific">Aphanomyces astaci</name>
    <name type="common">Crayfish plague agent</name>
    <dbReference type="NCBI Taxonomy" id="112090"/>
    <lineage>
        <taxon>Eukaryota</taxon>
        <taxon>Sar</taxon>
        <taxon>Stramenopiles</taxon>
        <taxon>Oomycota</taxon>
        <taxon>Saprolegniomycetes</taxon>
        <taxon>Saprolegniales</taxon>
        <taxon>Verrucalvaceae</taxon>
        <taxon>Aphanomyces</taxon>
    </lineage>
</organism>
<dbReference type="SUPFAM" id="SSF56815">
    <property type="entry name" value="Sec1/munc18-like (SM) proteins"/>
    <property type="match status" value="1"/>
</dbReference>
<evidence type="ECO:0000313" key="9">
    <source>
        <dbReference type="Proteomes" id="UP000266196"/>
    </source>
</evidence>
<dbReference type="AlphaFoldDB" id="A0A397A5Y7"/>
<evidence type="ECO:0000313" key="2">
    <source>
        <dbReference type="EMBL" id="RHY02416.1"/>
    </source>
</evidence>
<evidence type="ECO:0000313" key="7">
    <source>
        <dbReference type="EMBL" id="RHZ08412.1"/>
    </source>
</evidence>
<proteinExistence type="predicted"/>
<dbReference type="EMBL" id="QUTC01002135">
    <property type="protein sequence ID" value="RHY75092.1"/>
    <property type="molecule type" value="Genomic_DNA"/>
</dbReference>
<dbReference type="Proteomes" id="UP000266239">
    <property type="component" value="Unassembled WGS sequence"/>
</dbReference>
<evidence type="ECO:0000313" key="10">
    <source>
        <dbReference type="Proteomes" id="UP000266239"/>
    </source>
</evidence>
<dbReference type="Proteomes" id="UP000265716">
    <property type="component" value="Unassembled WGS sequence"/>
</dbReference>
<evidence type="ECO:0000313" key="3">
    <source>
        <dbReference type="EMBL" id="RHY40663.1"/>
    </source>
</evidence>
<dbReference type="EMBL" id="QUTD01010859">
    <property type="protein sequence ID" value="RHY40663.1"/>
    <property type="molecule type" value="Genomic_DNA"/>
</dbReference>
<dbReference type="Gene3D" id="3.40.50.1910">
    <property type="match status" value="1"/>
</dbReference>
<dbReference type="Proteomes" id="UP000286510">
    <property type="component" value="Unassembled WGS sequence"/>
</dbReference>
<evidence type="ECO:0000313" key="13">
    <source>
        <dbReference type="Proteomes" id="UP000286510"/>
    </source>
</evidence>
<sequence length="83" mass="9492">MKYTVTWLQLRSVYELRDKEKRDIVIGATSFLRPKTYLDNLVTIEDPMTSMDRTTSAAPIHPSDVNMDEIKLSPSKSDAGQHH</sequence>
<dbReference type="VEuPathDB" id="FungiDB:H257_12589"/>
<dbReference type="InterPro" id="IPR027482">
    <property type="entry name" value="Sec1-like_dom2"/>
</dbReference>
<dbReference type="InterPro" id="IPR036045">
    <property type="entry name" value="Sec1-like_sf"/>
</dbReference>
<dbReference type="Proteomes" id="UP000283543">
    <property type="component" value="Unassembled WGS sequence"/>
</dbReference>
<evidence type="ECO:0000256" key="1">
    <source>
        <dbReference type="SAM" id="MobiDB-lite"/>
    </source>
</evidence>
<comment type="caution">
    <text evidence="2">The sequence shown here is derived from an EMBL/GenBank/DDBJ whole genome shotgun (WGS) entry which is preliminary data.</text>
</comment>
<evidence type="ECO:0000313" key="11">
    <source>
        <dbReference type="Proteomes" id="UP000266643"/>
    </source>
</evidence>
<dbReference type="Proteomes" id="UP000266196">
    <property type="component" value="Unassembled WGS sequence"/>
</dbReference>
<feature type="compositionally biased region" description="Polar residues" evidence="1">
    <location>
        <begin position="74"/>
        <end position="83"/>
    </location>
</feature>
<evidence type="ECO:0000313" key="4">
    <source>
        <dbReference type="EMBL" id="RHY52751.1"/>
    </source>
</evidence>
<accession>A0A397A5Y7</accession>
<dbReference type="EMBL" id="QUTB01005888">
    <property type="protein sequence ID" value="RHY52751.1"/>
    <property type="molecule type" value="Genomic_DNA"/>
</dbReference>
<reference evidence="8 9" key="1">
    <citation type="submission" date="2018-08" db="EMBL/GenBank/DDBJ databases">
        <title>Aphanomyces genome sequencing and annotation.</title>
        <authorList>
            <person name="Minardi D."/>
            <person name="Oidtmann B."/>
            <person name="Van Der Giezen M."/>
            <person name="Studholme D.J."/>
        </authorList>
    </citation>
    <scope>NUCLEOTIDE SEQUENCE [LARGE SCALE GENOMIC DNA]</scope>
    <source>
        <strain evidence="6 9">197901</strain>
        <strain evidence="3 11">D2</strain>
        <strain evidence="7 13">FDL457</strain>
        <strain evidence="5 8">SA</strain>
        <strain evidence="4 12">Si</strain>
        <strain evidence="2 10">Yx</strain>
    </source>
</reference>
<protein>
    <submittedName>
        <fullName evidence="2">Uncharacterized protein</fullName>
    </submittedName>
</protein>
<gene>
    <name evidence="2" type="ORF">DYB25_003152</name>
    <name evidence="7" type="ORF">DYB26_000288</name>
    <name evidence="3" type="ORF">DYB30_001379</name>
    <name evidence="6" type="ORF">DYB31_000657</name>
    <name evidence="4" type="ORF">DYB34_004329</name>
    <name evidence="5" type="ORF">DYB38_000320</name>
</gene>
<feature type="region of interest" description="Disordered" evidence="1">
    <location>
        <begin position="50"/>
        <end position="83"/>
    </location>
</feature>
<evidence type="ECO:0000313" key="8">
    <source>
        <dbReference type="Proteomes" id="UP000265716"/>
    </source>
</evidence>
<dbReference type="EMBL" id="QUTA01008885">
    <property type="protein sequence ID" value="RHY02416.1"/>
    <property type="molecule type" value="Genomic_DNA"/>
</dbReference>
<evidence type="ECO:0000313" key="6">
    <source>
        <dbReference type="EMBL" id="RHZ01776.1"/>
    </source>
</evidence>
<evidence type="ECO:0000313" key="5">
    <source>
        <dbReference type="EMBL" id="RHY75092.1"/>
    </source>
</evidence>
<name>A0A397A5Y7_APHAT</name>
<dbReference type="Proteomes" id="UP000266643">
    <property type="component" value="Unassembled WGS sequence"/>
</dbReference>